<keyword evidence="2 3" id="KW-1005">Bacterial flagellum biogenesis</keyword>
<evidence type="ECO:0000256" key="4">
    <source>
        <dbReference type="SAM" id="MobiDB-lite"/>
    </source>
</evidence>
<dbReference type="Gene3D" id="2.30.30.910">
    <property type="match status" value="1"/>
</dbReference>
<dbReference type="Pfam" id="PF03963">
    <property type="entry name" value="FlgD"/>
    <property type="match status" value="1"/>
</dbReference>
<evidence type="ECO:0000256" key="3">
    <source>
        <dbReference type="RuleBase" id="RU362076"/>
    </source>
</evidence>
<evidence type="ECO:0000256" key="1">
    <source>
        <dbReference type="ARBA" id="ARBA00010577"/>
    </source>
</evidence>
<dbReference type="RefSeq" id="WP_280999559.1">
    <property type="nucleotide sequence ID" value="NZ_CP069362.1"/>
</dbReference>
<organism evidence="6 7">
    <name type="scientific">Marinitoga aeolica</name>
    <dbReference type="NCBI Taxonomy" id="2809031"/>
    <lineage>
        <taxon>Bacteria</taxon>
        <taxon>Thermotogati</taxon>
        <taxon>Thermotogota</taxon>
        <taxon>Thermotogae</taxon>
        <taxon>Petrotogales</taxon>
        <taxon>Petrotogaceae</taxon>
        <taxon>Marinitoga</taxon>
    </lineage>
</organism>
<dbReference type="InterPro" id="IPR025965">
    <property type="entry name" value="FlgD/Vpr_Ig-like"/>
</dbReference>
<keyword evidence="6" id="KW-0282">Flagellum</keyword>
<evidence type="ECO:0000313" key="7">
    <source>
        <dbReference type="Proteomes" id="UP001232493"/>
    </source>
</evidence>
<proteinExistence type="inferred from homology"/>
<evidence type="ECO:0000256" key="2">
    <source>
        <dbReference type="ARBA" id="ARBA00022795"/>
    </source>
</evidence>
<accession>A0ABY8PRH3</accession>
<name>A0ABY8PRH3_9BACT</name>
<comment type="similarity">
    <text evidence="1 3">Belongs to the FlgD family.</text>
</comment>
<dbReference type="InterPro" id="IPR005648">
    <property type="entry name" value="FlgD"/>
</dbReference>
<feature type="domain" description="FlgD/Vpr Ig-like" evidence="5">
    <location>
        <begin position="101"/>
        <end position="175"/>
    </location>
</feature>
<protein>
    <recommendedName>
        <fullName evidence="3">Basal-body rod modification protein FlgD</fullName>
    </recommendedName>
</protein>
<evidence type="ECO:0000313" key="6">
    <source>
        <dbReference type="EMBL" id="WGS65242.1"/>
    </source>
</evidence>
<dbReference type="Proteomes" id="UP001232493">
    <property type="component" value="Chromosome"/>
</dbReference>
<dbReference type="Pfam" id="PF13860">
    <property type="entry name" value="FlgD_ig"/>
    <property type="match status" value="1"/>
</dbReference>
<feature type="compositionally biased region" description="Polar residues" evidence="4">
    <location>
        <begin position="1"/>
        <end position="13"/>
    </location>
</feature>
<keyword evidence="6" id="KW-0969">Cilium</keyword>
<evidence type="ECO:0000259" key="5">
    <source>
        <dbReference type="Pfam" id="PF13860"/>
    </source>
</evidence>
<feature type="region of interest" description="Disordered" evidence="4">
    <location>
        <begin position="1"/>
        <end position="23"/>
    </location>
</feature>
<comment type="function">
    <text evidence="3">Required for flagellar hook formation. May act as a scaffolding protein.</text>
</comment>
<sequence length="220" mass="25036">MINGINNTKNFINPLQKKDNEPKKDLDKDAFLKILMTQLKYQDPTNTMDDKEFIAQMSQLSSTEQIMNMSKSFQQMVSSQMSLFKVQTSNLIGKNVVVENNKINLTGGFSDAIIYNLEKPTKVYVDIYDNKDNLVYTKDLGIQEEGMKTFNWDGRGTNGVGLPDGEYKYEVYTYKNGKKEKIGGLDGGKVDAVQFEDNKFYVLVNGHKYSTDNIIEISEI</sequence>
<keyword evidence="7" id="KW-1185">Reference proteome</keyword>
<dbReference type="EMBL" id="CP069362">
    <property type="protein sequence ID" value="WGS65242.1"/>
    <property type="molecule type" value="Genomic_DNA"/>
</dbReference>
<keyword evidence="6" id="KW-0966">Cell projection</keyword>
<dbReference type="Gene3D" id="2.60.40.4070">
    <property type="match status" value="1"/>
</dbReference>
<gene>
    <name evidence="6" type="ORF">JRV97_01395</name>
</gene>
<reference evidence="6 7" key="1">
    <citation type="submission" date="2021-02" db="EMBL/GenBank/DDBJ databases">
        <title>Characterization of Marinitoga sp. nov. str. BP5-C20A.</title>
        <authorList>
            <person name="Erauso G."/>
            <person name="Postec A."/>
        </authorList>
    </citation>
    <scope>NUCLEOTIDE SEQUENCE [LARGE SCALE GENOMIC DNA]</scope>
    <source>
        <strain evidence="6 7">BP5-C20A</strain>
    </source>
</reference>